<reference evidence="9 10" key="1">
    <citation type="journal article" date="2015" name="Stand. Genomic Sci.">
        <title>Genomic Encyclopedia of Bacterial and Archaeal Type Strains, Phase III: the genomes of soil and plant-associated and newly described type strains.</title>
        <authorList>
            <person name="Whitman W.B."/>
            <person name="Woyke T."/>
            <person name="Klenk H.P."/>
            <person name="Zhou Y."/>
            <person name="Lilburn T.G."/>
            <person name="Beck B.J."/>
            <person name="De Vos P."/>
            <person name="Vandamme P."/>
            <person name="Eisen J.A."/>
            <person name="Garrity G."/>
            <person name="Hugenholtz P."/>
            <person name="Kyrpides N.C."/>
        </authorList>
    </citation>
    <scope>NUCLEOTIDE SEQUENCE [LARGE SCALE GENOMIC DNA]</scope>
    <source>
        <strain evidence="9 10">CECT 7306</strain>
    </source>
</reference>
<evidence type="ECO:0000256" key="3">
    <source>
        <dbReference type="ARBA" id="ARBA00012918"/>
    </source>
</evidence>
<dbReference type="Gene3D" id="3.40.710.10">
    <property type="entry name" value="DD-peptidase/beta-lactamase superfamily"/>
    <property type="match status" value="1"/>
</dbReference>
<dbReference type="AlphaFoldDB" id="A0A3N1HR07"/>
<organism evidence="9 10">
    <name type="scientific">Pseudokineococcus lusitanus</name>
    <dbReference type="NCBI Taxonomy" id="763993"/>
    <lineage>
        <taxon>Bacteria</taxon>
        <taxon>Bacillati</taxon>
        <taxon>Actinomycetota</taxon>
        <taxon>Actinomycetes</taxon>
        <taxon>Kineosporiales</taxon>
        <taxon>Kineosporiaceae</taxon>
        <taxon>Pseudokineococcus</taxon>
    </lineage>
</organism>
<dbReference type="Proteomes" id="UP000276232">
    <property type="component" value="Unassembled WGS sequence"/>
</dbReference>
<dbReference type="Pfam" id="PF04960">
    <property type="entry name" value="Glutaminase"/>
    <property type="match status" value="1"/>
</dbReference>
<comment type="caution">
    <text evidence="9">The sequence shown here is derived from an EMBL/GenBank/DDBJ whole genome shotgun (WGS) entry which is preliminary data.</text>
</comment>
<comment type="catalytic activity">
    <reaction evidence="5 7">
        <text>L-glutamine + H2O = L-glutamate + NH4(+)</text>
        <dbReference type="Rhea" id="RHEA:15889"/>
        <dbReference type="ChEBI" id="CHEBI:15377"/>
        <dbReference type="ChEBI" id="CHEBI:28938"/>
        <dbReference type="ChEBI" id="CHEBI:29985"/>
        <dbReference type="ChEBI" id="CHEBI:58359"/>
        <dbReference type="EC" id="3.5.1.2"/>
    </reaction>
</comment>
<dbReference type="InterPro" id="IPR015868">
    <property type="entry name" value="Glutaminase"/>
</dbReference>
<sequence>MRTPVRDYLLEVTDGLVDVRDGGVADYIPALAAADPDRLALAVTTVGGRSYSVGDDDLEFSVQSISKPFAYAAALLDRGTEAVDAVVGVEPSGEAFDELSLERGTHRPRNPMINAGAIAVHGLLDASAPGGRVGRVLDVFSALAGRRLVVDDEVHAGEMATADRNLALAHMLRTYGLVTAGAHDVVDGYTRQCSVLVTARDVAVMGATLASGGVQPVTGERVLPAAVARRTLSVMLAAGMYDAAGSWITHVGIPAKSGVSGGLLGALPGQAGICSFSPRLDGQGNSVRGVLAFRRLSADMGMHLMEAERLGETVLRERRDDDGEVRYALQGVVDFTGAEHLLHELAQEEGRSPVVLDLSHVDRLTDVGRRMVLEGLRRLRLDGRDVALVDDDGVLPDPDPGDGQVVARRTA</sequence>
<dbReference type="PROSITE" id="PS50801">
    <property type="entry name" value="STAS"/>
    <property type="match status" value="1"/>
</dbReference>
<dbReference type="NCBIfam" id="TIGR03814">
    <property type="entry name" value="Gln_ase"/>
    <property type="match status" value="1"/>
</dbReference>
<feature type="binding site" evidence="7">
    <location>
        <position position="259"/>
    </location>
    <ligand>
        <name>substrate</name>
    </ligand>
</feature>
<feature type="binding site" evidence="7">
    <location>
        <position position="114"/>
    </location>
    <ligand>
        <name>substrate</name>
    </ligand>
</feature>
<dbReference type="FunCoup" id="A0A3N1HR07">
    <property type="interactions" value="1"/>
</dbReference>
<evidence type="ECO:0000256" key="6">
    <source>
        <dbReference type="ARBA" id="ARBA00070405"/>
    </source>
</evidence>
<dbReference type="NCBIfam" id="NF002134">
    <property type="entry name" value="PRK00971.1-4"/>
    <property type="match status" value="1"/>
</dbReference>
<protein>
    <recommendedName>
        <fullName evidence="6 7">Glutaminase</fullName>
        <ecNumber evidence="3 7">3.5.1.2</ecNumber>
    </recommendedName>
</protein>
<dbReference type="PANTHER" id="PTHR12544">
    <property type="entry name" value="GLUTAMINASE"/>
    <property type="match status" value="1"/>
</dbReference>
<evidence type="ECO:0000256" key="4">
    <source>
        <dbReference type="ARBA" id="ARBA00022801"/>
    </source>
</evidence>
<dbReference type="EC" id="3.5.1.2" evidence="3 7"/>
<feature type="binding site" evidence="7">
    <location>
        <position position="64"/>
    </location>
    <ligand>
        <name>substrate</name>
    </ligand>
</feature>
<comment type="similarity">
    <text evidence="1 7">Belongs to the glutaminase family.</text>
</comment>
<gene>
    <name evidence="7" type="primary">glsA</name>
    <name evidence="9" type="ORF">EDC03_1088</name>
</gene>
<feature type="binding site" evidence="7">
    <location>
        <position position="158"/>
    </location>
    <ligand>
        <name>substrate</name>
    </ligand>
</feature>
<keyword evidence="7" id="KW-0007">Acetylation</keyword>
<dbReference type="GO" id="GO:0004359">
    <property type="term" value="F:glutaminase activity"/>
    <property type="evidence" value="ECO:0007669"/>
    <property type="project" value="UniProtKB-UniRule"/>
</dbReference>
<dbReference type="RefSeq" id="WP_123379166.1">
    <property type="nucleotide sequence ID" value="NZ_RJKN01000002.1"/>
</dbReference>
<evidence type="ECO:0000256" key="7">
    <source>
        <dbReference type="HAMAP-Rule" id="MF_00313"/>
    </source>
</evidence>
<dbReference type="GO" id="GO:0006543">
    <property type="term" value="P:L-glutamine catabolic process"/>
    <property type="evidence" value="ECO:0007669"/>
    <property type="project" value="TreeGrafter"/>
</dbReference>
<keyword evidence="10" id="KW-1185">Reference proteome</keyword>
<evidence type="ECO:0000256" key="1">
    <source>
        <dbReference type="ARBA" id="ARBA00011076"/>
    </source>
</evidence>
<keyword evidence="4 7" id="KW-0378">Hydrolase</keyword>
<evidence type="ECO:0000313" key="9">
    <source>
        <dbReference type="EMBL" id="ROP44958.1"/>
    </source>
</evidence>
<dbReference type="InterPro" id="IPR036513">
    <property type="entry name" value="STAS_dom_sf"/>
</dbReference>
<dbReference type="Gene3D" id="3.30.750.24">
    <property type="entry name" value="STAS domain"/>
    <property type="match status" value="1"/>
</dbReference>
<feature type="binding site" evidence="7">
    <location>
        <position position="189"/>
    </location>
    <ligand>
        <name>substrate</name>
    </ligand>
</feature>
<accession>A0A3N1HR07</accession>
<name>A0A3N1HR07_9ACTN</name>
<comment type="subunit">
    <text evidence="2 7">Homotetramer.</text>
</comment>
<proteinExistence type="inferred from homology"/>
<dbReference type="OrthoDB" id="9788822at2"/>
<dbReference type="InParanoid" id="A0A3N1HR07"/>
<feature type="binding site" evidence="7">
    <location>
        <position position="241"/>
    </location>
    <ligand>
        <name>substrate</name>
    </ligand>
</feature>
<feature type="binding site" evidence="7">
    <location>
        <position position="165"/>
    </location>
    <ligand>
        <name>substrate</name>
    </ligand>
</feature>
<dbReference type="InterPro" id="IPR012338">
    <property type="entry name" value="Beta-lactam/transpept-like"/>
</dbReference>
<dbReference type="SUPFAM" id="SSF52091">
    <property type="entry name" value="SpoIIaa-like"/>
    <property type="match status" value="1"/>
</dbReference>
<dbReference type="InterPro" id="IPR002645">
    <property type="entry name" value="STAS_dom"/>
</dbReference>
<dbReference type="HAMAP" id="MF_00313">
    <property type="entry name" value="Glutaminase"/>
    <property type="match status" value="1"/>
</dbReference>
<evidence type="ECO:0000256" key="2">
    <source>
        <dbReference type="ARBA" id="ARBA00011881"/>
    </source>
</evidence>
<dbReference type="FunFam" id="3.40.710.10:FF:000005">
    <property type="entry name" value="Glutaminase"/>
    <property type="match status" value="1"/>
</dbReference>
<evidence type="ECO:0000256" key="5">
    <source>
        <dbReference type="ARBA" id="ARBA00049534"/>
    </source>
</evidence>
<evidence type="ECO:0000259" key="8">
    <source>
        <dbReference type="PROSITE" id="PS50801"/>
    </source>
</evidence>
<dbReference type="EMBL" id="RJKN01000002">
    <property type="protein sequence ID" value="ROP44958.1"/>
    <property type="molecule type" value="Genomic_DNA"/>
</dbReference>
<dbReference type="PANTHER" id="PTHR12544:SF29">
    <property type="entry name" value="GLUTAMINASE"/>
    <property type="match status" value="1"/>
</dbReference>
<dbReference type="GO" id="GO:0006537">
    <property type="term" value="P:glutamate biosynthetic process"/>
    <property type="evidence" value="ECO:0007669"/>
    <property type="project" value="TreeGrafter"/>
</dbReference>
<evidence type="ECO:0000313" key="10">
    <source>
        <dbReference type="Proteomes" id="UP000276232"/>
    </source>
</evidence>
<feature type="domain" description="STAS" evidence="8">
    <location>
        <begin position="314"/>
        <end position="389"/>
    </location>
</feature>
<dbReference type="SUPFAM" id="SSF56601">
    <property type="entry name" value="beta-lactamase/transpeptidase-like"/>
    <property type="match status" value="1"/>
</dbReference>